<dbReference type="Pfam" id="PF07811">
    <property type="entry name" value="TadE"/>
    <property type="match status" value="1"/>
</dbReference>
<comment type="caution">
    <text evidence="3">The sequence shown here is derived from an EMBL/GenBank/DDBJ whole genome shotgun (WGS) entry which is preliminary data.</text>
</comment>
<dbReference type="AlphaFoldDB" id="A0A6V8KZ15"/>
<evidence type="ECO:0000313" key="3">
    <source>
        <dbReference type="EMBL" id="GFJ90353.1"/>
    </source>
</evidence>
<feature type="domain" description="TadE-like" evidence="2">
    <location>
        <begin position="14"/>
        <end position="54"/>
    </location>
</feature>
<keyword evidence="4" id="KW-1185">Reference proteome</keyword>
<reference evidence="3 4" key="1">
    <citation type="submission" date="2020-03" db="EMBL/GenBank/DDBJ databases">
        <title>Whole genome shotgun sequence of Phytohabitans rumicis NBRC 108638.</title>
        <authorList>
            <person name="Komaki H."/>
            <person name="Tamura T."/>
        </authorList>
    </citation>
    <scope>NUCLEOTIDE SEQUENCE [LARGE SCALE GENOMIC DNA]</scope>
    <source>
        <strain evidence="3 4">NBRC 108638</strain>
    </source>
</reference>
<gene>
    <name evidence="3" type="ORF">Prum_039950</name>
</gene>
<feature type="transmembrane region" description="Helical" evidence="1">
    <location>
        <begin position="20"/>
        <end position="43"/>
    </location>
</feature>
<evidence type="ECO:0000259" key="2">
    <source>
        <dbReference type="Pfam" id="PF07811"/>
    </source>
</evidence>
<organism evidence="3 4">
    <name type="scientific">Phytohabitans rumicis</name>
    <dbReference type="NCBI Taxonomy" id="1076125"/>
    <lineage>
        <taxon>Bacteria</taxon>
        <taxon>Bacillati</taxon>
        <taxon>Actinomycetota</taxon>
        <taxon>Actinomycetes</taxon>
        <taxon>Micromonosporales</taxon>
        <taxon>Micromonosporaceae</taxon>
    </lineage>
</organism>
<name>A0A6V8KZ15_9ACTN</name>
<dbReference type="InterPro" id="IPR012495">
    <property type="entry name" value="TadE-like_dom"/>
</dbReference>
<dbReference type="Proteomes" id="UP000482960">
    <property type="component" value="Unassembled WGS sequence"/>
</dbReference>
<dbReference type="EMBL" id="BLPG01000001">
    <property type="protein sequence ID" value="GFJ90353.1"/>
    <property type="molecule type" value="Genomic_DNA"/>
</dbReference>
<sequence length="133" mass="14073">MIRRWFARLRSDRGATPVELAVAFPAILILTFASIQVGAWFLARAVALNAAQVAVSSTRTLNGASTGAGEEQASSFIADTGGWLVGWDVQVTRDDEQVSATVTGNVVSVIPGVSWSVSQTAQGPVERFVPEEP</sequence>
<proteinExistence type="predicted"/>
<protein>
    <recommendedName>
        <fullName evidence="2">TadE-like domain-containing protein</fullName>
    </recommendedName>
</protein>
<accession>A0A6V8KZ15</accession>
<keyword evidence="1" id="KW-0812">Transmembrane</keyword>
<evidence type="ECO:0000313" key="4">
    <source>
        <dbReference type="Proteomes" id="UP000482960"/>
    </source>
</evidence>
<keyword evidence="1" id="KW-0472">Membrane</keyword>
<keyword evidence="1" id="KW-1133">Transmembrane helix</keyword>
<dbReference type="RefSeq" id="WP_173077717.1">
    <property type="nucleotide sequence ID" value="NZ_BAABJB010000024.1"/>
</dbReference>
<reference evidence="3 4" key="2">
    <citation type="submission" date="2020-03" db="EMBL/GenBank/DDBJ databases">
        <authorList>
            <person name="Ichikawa N."/>
            <person name="Kimura A."/>
            <person name="Kitahashi Y."/>
            <person name="Uohara A."/>
        </authorList>
    </citation>
    <scope>NUCLEOTIDE SEQUENCE [LARGE SCALE GENOMIC DNA]</scope>
    <source>
        <strain evidence="3 4">NBRC 108638</strain>
    </source>
</reference>
<evidence type="ECO:0000256" key="1">
    <source>
        <dbReference type="SAM" id="Phobius"/>
    </source>
</evidence>